<evidence type="ECO:0000313" key="2">
    <source>
        <dbReference type="EMBL" id="PIR88019.1"/>
    </source>
</evidence>
<evidence type="ECO:0000256" key="1">
    <source>
        <dbReference type="SAM" id="MobiDB-lite"/>
    </source>
</evidence>
<dbReference type="AlphaFoldDB" id="A0A2H0UNL4"/>
<sequence>MSMEGAPEESKIELDDPIVTPPSGRATPEEKEMVRAGLESKQIVLKAGEDRIIEGNLKNAKLEIGAGASLVISGDAQNFQVKQELGSEFVIRGGCKNAKIELGTDASLVVVGDAKNLEITQGEASTFSIRGAQENVDVSRAVEKGNRDKLKKSNLEPIVVGGRTYYLDKDEKDERWATPEDREIPEEKVEEEFDLGSVNEETRRFVEDVDA</sequence>
<dbReference type="Proteomes" id="UP000230903">
    <property type="component" value="Unassembled WGS sequence"/>
</dbReference>
<evidence type="ECO:0000313" key="3">
    <source>
        <dbReference type="Proteomes" id="UP000230903"/>
    </source>
</evidence>
<feature type="non-terminal residue" evidence="2">
    <location>
        <position position="211"/>
    </location>
</feature>
<proteinExistence type="predicted"/>
<dbReference type="EMBL" id="PFBC01000024">
    <property type="protein sequence ID" value="PIR88019.1"/>
    <property type="molecule type" value="Genomic_DNA"/>
</dbReference>
<accession>A0A2H0UNL4</accession>
<feature type="region of interest" description="Disordered" evidence="1">
    <location>
        <begin position="171"/>
        <end position="194"/>
    </location>
</feature>
<feature type="compositionally biased region" description="Basic and acidic residues" evidence="1">
    <location>
        <begin position="171"/>
        <end position="187"/>
    </location>
</feature>
<protein>
    <submittedName>
        <fullName evidence="2">Uncharacterized protein</fullName>
    </submittedName>
</protein>
<name>A0A2H0UNL4_9BACT</name>
<comment type="caution">
    <text evidence="2">The sequence shown here is derived from an EMBL/GenBank/DDBJ whole genome shotgun (WGS) entry which is preliminary data.</text>
</comment>
<feature type="region of interest" description="Disordered" evidence="1">
    <location>
        <begin position="1"/>
        <end position="33"/>
    </location>
</feature>
<reference evidence="3" key="1">
    <citation type="submission" date="2017-09" db="EMBL/GenBank/DDBJ databases">
        <title>Depth-based differentiation of microbial function through sediment-hosted aquifers and enrichment of novel symbionts in the deep terrestrial subsurface.</title>
        <authorList>
            <person name="Probst A.J."/>
            <person name="Ladd B."/>
            <person name="Jarett J.K."/>
            <person name="Geller-Mcgrath D.E."/>
            <person name="Sieber C.M.K."/>
            <person name="Emerson J.B."/>
            <person name="Anantharaman K."/>
            <person name="Thomas B.C."/>
            <person name="Malmstrom R."/>
            <person name="Stieglmeier M."/>
            <person name="Klingl A."/>
            <person name="Woyke T."/>
            <person name="Ryan C.M."/>
            <person name="Banfield J.F."/>
        </authorList>
    </citation>
    <scope>NUCLEOTIDE SEQUENCE [LARGE SCALE GENOMIC DNA]</scope>
</reference>
<organism evidence="2 3">
    <name type="scientific">Candidatus Harrisonbacteria bacterium CG10_big_fil_rev_8_21_14_0_10_45_28</name>
    <dbReference type="NCBI Taxonomy" id="1974586"/>
    <lineage>
        <taxon>Bacteria</taxon>
        <taxon>Candidatus Harrisoniibacteriota</taxon>
    </lineage>
</organism>
<gene>
    <name evidence="2" type="ORF">COU10_01500</name>
</gene>